<dbReference type="GO" id="GO:0008033">
    <property type="term" value="P:tRNA processing"/>
    <property type="evidence" value="ECO:0007669"/>
    <property type="project" value="UniProtKB-KW"/>
</dbReference>
<evidence type="ECO:0000256" key="1">
    <source>
        <dbReference type="ARBA" id="ARBA00022490"/>
    </source>
</evidence>
<dbReference type="SMART" id="SM00474">
    <property type="entry name" value="35EXOc"/>
    <property type="match status" value="1"/>
</dbReference>
<reference evidence="7" key="1">
    <citation type="submission" date="2018-05" db="EMBL/GenBank/DDBJ databases">
        <authorList>
            <person name="Lanie J.A."/>
            <person name="Ng W.-L."/>
            <person name="Kazmierczak K.M."/>
            <person name="Andrzejewski T.M."/>
            <person name="Davidsen T.M."/>
            <person name="Wayne K.J."/>
            <person name="Tettelin H."/>
            <person name="Glass J.I."/>
            <person name="Rusch D."/>
            <person name="Podicherti R."/>
            <person name="Tsui H.-C.T."/>
            <person name="Winkler M.E."/>
        </authorList>
    </citation>
    <scope>NUCLEOTIDE SEQUENCE</scope>
</reference>
<gene>
    <name evidence="7" type="ORF">METZ01_LOCUS4663</name>
</gene>
<dbReference type="PANTHER" id="PTHR47649:SF1">
    <property type="entry name" value="RIBONUCLEASE D"/>
    <property type="match status" value="1"/>
</dbReference>
<evidence type="ECO:0000256" key="5">
    <source>
        <dbReference type="ARBA" id="ARBA00022839"/>
    </source>
</evidence>
<dbReference type="Pfam" id="PF00570">
    <property type="entry name" value="HRDC"/>
    <property type="match status" value="1"/>
</dbReference>
<evidence type="ECO:0000256" key="2">
    <source>
        <dbReference type="ARBA" id="ARBA00022694"/>
    </source>
</evidence>
<organism evidence="7">
    <name type="scientific">marine metagenome</name>
    <dbReference type="NCBI Taxonomy" id="408172"/>
    <lineage>
        <taxon>unclassified sequences</taxon>
        <taxon>metagenomes</taxon>
        <taxon>ecological metagenomes</taxon>
    </lineage>
</organism>
<dbReference type="InterPro" id="IPR006292">
    <property type="entry name" value="RNase_D"/>
</dbReference>
<dbReference type="InterPro" id="IPR002121">
    <property type="entry name" value="HRDC_dom"/>
</dbReference>
<keyword evidence="2" id="KW-0819">tRNA processing</keyword>
<evidence type="ECO:0000256" key="4">
    <source>
        <dbReference type="ARBA" id="ARBA00022801"/>
    </source>
</evidence>
<accession>A0A381NBJ7</accession>
<dbReference type="Pfam" id="PF01612">
    <property type="entry name" value="DNA_pol_A_exo1"/>
    <property type="match status" value="1"/>
</dbReference>
<keyword evidence="1" id="KW-0963">Cytoplasm</keyword>
<proteinExistence type="predicted"/>
<protein>
    <recommendedName>
        <fullName evidence="6">HRDC domain-containing protein</fullName>
    </recommendedName>
</protein>
<feature type="domain" description="HRDC" evidence="6">
    <location>
        <begin position="193"/>
        <end position="274"/>
    </location>
</feature>
<dbReference type="CDD" id="cd06142">
    <property type="entry name" value="RNaseD_exo"/>
    <property type="match status" value="1"/>
</dbReference>
<dbReference type="InterPro" id="IPR002562">
    <property type="entry name" value="3'-5'_exonuclease_dom"/>
</dbReference>
<keyword evidence="5" id="KW-0269">Exonuclease</keyword>
<keyword evidence="3" id="KW-0540">Nuclease</keyword>
<dbReference type="InterPro" id="IPR012337">
    <property type="entry name" value="RNaseH-like_sf"/>
</dbReference>
<dbReference type="GO" id="GO:0000166">
    <property type="term" value="F:nucleotide binding"/>
    <property type="evidence" value="ECO:0007669"/>
    <property type="project" value="InterPro"/>
</dbReference>
<dbReference type="InterPro" id="IPR036397">
    <property type="entry name" value="RNaseH_sf"/>
</dbReference>
<keyword evidence="4" id="KW-0378">Hydrolase</keyword>
<dbReference type="PROSITE" id="PS50967">
    <property type="entry name" value="HRDC"/>
    <property type="match status" value="1"/>
</dbReference>
<dbReference type="SUPFAM" id="SSF53098">
    <property type="entry name" value="Ribonuclease H-like"/>
    <property type="match status" value="1"/>
</dbReference>
<dbReference type="SMART" id="SM00341">
    <property type="entry name" value="HRDC"/>
    <property type="match status" value="1"/>
</dbReference>
<dbReference type="GO" id="GO:0003676">
    <property type="term" value="F:nucleic acid binding"/>
    <property type="evidence" value="ECO:0007669"/>
    <property type="project" value="InterPro"/>
</dbReference>
<dbReference type="EMBL" id="UINC01000240">
    <property type="protein sequence ID" value="SUZ51809.1"/>
    <property type="molecule type" value="Genomic_DNA"/>
</dbReference>
<feature type="non-terminal residue" evidence="7">
    <location>
        <position position="315"/>
    </location>
</feature>
<sequence>MASTSNFVAVDTEFVREKTYWPILCLIQIATRDQAVAIDPLTKGIDLRPVYKLMKNKRVLKVFHAASQDMQIMFNAMGQVPEPVFDTQIGAMFSGYGDQPAYATLVQRILGESIDKRSQMTDWSRRPLTKHQIDYAIGDVTHLIHVYDKLISELNDLNRIDWVQEEISHLQDENLYDIDLRGLWRKVRLRRPTRRALAILREVTEWREITARKQDIPKNWVVRDESLAEIALNAPQTPADLERVRGVNERLANGRYGTGLIDAVNIGIEVPEEECPDPDRGRSPLRGHDTLVALLQALLKLRCDENGIAAQLVAN</sequence>
<dbReference type="GO" id="GO:0033890">
    <property type="term" value="F:ribonuclease D activity"/>
    <property type="evidence" value="ECO:0007669"/>
    <property type="project" value="InterPro"/>
</dbReference>
<dbReference type="InterPro" id="IPR044876">
    <property type="entry name" value="HRDC_dom_sf"/>
</dbReference>
<dbReference type="GO" id="GO:0008408">
    <property type="term" value="F:3'-5' exonuclease activity"/>
    <property type="evidence" value="ECO:0007669"/>
    <property type="project" value="InterPro"/>
</dbReference>
<evidence type="ECO:0000313" key="7">
    <source>
        <dbReference type="EMBL" id="SUZ51809.1"/>
    </source>
</evidence>
<name>A0A381NBJ7_9ZZZZ</name>
<dbReference type="NCBIfam" id="TIGR01388">
    <property type="entry name" value="rnd"/>
    <property type="match status" value="1"/>
</dbReference>
<dbReference type="AlphaFoldDB" id="A0A381NBJ7"/>
<dbReference type="SUPFAM" id="SSF47819">
    <property type="entry name" value="HRDC-like"/>
    <property type="match status" value="1"/>
</dbReference>
<dbReference type="InterPro" id="IPR051086">
    <property type="entry name" value="RNase_D-like"/>
</dbReference>
<dbReference type="InterPro" id="IPR010997">
    <property type="entry name" value="HRDC-like_sf"/>
</dbReference>
<evidence type="ECO:0000256" key="3">
    <source>
        <dbReference type="ARBA" id="ARBA00022722"/>
    </source>
</evidence>
<evidence type="ECO:0000259" key="6">
    <source>
        <dbReference type="PROSITE" id="PS50967"/>
    </source>
</evidence>
<dbReference type="Gene3D" id="3.30.420.10">
    <property type="entry name" value="Ribonuclease H-like superfamily/Ribonuclease H"/>
    <property type="match status" value="1"/>
</dbReference>
<dbReference type="Gene3D" id="1.10.150.80">
    <property type="entry name" value="HRDC domain"/>
    <property type="match status" value="1"/>
</dbReference>
<dbReference type="PANTHER" id="PTHR47649">
    <property type="entry name" value="RIBONUCLEASE D"/>
    <property type="match status" value="1"/>
</dbReference>